<sequence length="79" mass="9115">MEENEDEMKAQPDKDPALPPIEASYAQNSMRQLHYNLNLEERGGLKPQSRWECENAVRQLLIFWSQVPEEVSPRSASNS</sequence>
<reference evidence="2" key="1">
    <citation type="submission" date="2023-01" db="EMBL/GenBank/DDBJ databases">
        <title>The chitinases involved in constricting ring structure development in the nematode-trapping fungus Drechslerella dactyloides.</title>
        <authorList>
            <person name="Wang R."/>
            <person name="Zhang L."/>
            <person name="Tang P."/>
            <person name="Li S."/>
            <person name="Liang L."/>
        </authorList>
    </citation>
    <scope>NUCLEOTIDE SEQUENCE</scope>
    <source>
        <strain evidence="2">YMF1.00031</strain>
    </source>
</reference>
<comment type="caution">
    <text evidence="2">The sequence shown here is derived from an EMBL/GenBank/DDBJ whole genome shotgun (WGS) entry which is preliminary data.</text>
</comment>
<feature type="region of interest" description="Disordered" evidence="1">
    <location>
        <begin position="1"/>
        <end position="21"/>
    </location>
</feature>
<proteinExistence type="predicted"/>
<dbReference type="AlphaFoldDB" id="A0AAD6IW88"/>
<accession>A0AAD6IW88</accession>
<name>A0AAD6IW88_DREDA</name>
<dbReference type="EMBL" id="JAQGDS010000006">
    <property type="protein sequence ID" value="KAJ6259880.1"/>
    <property type="molecule type" value="Genomic_DNA"/>
</dbReference>
<organism evidence="2 3">
    <name type="scientific">Drechslerella dactyloides</name>
    <name type="common">Nematode-trapping fungus</name>
    <name type="synonym">Arthrobotrys dactyloides</name>
    <dbReference type="NCBI Taxonomy" id="74499"/>
    <lineage>
        <taxon>Eukaryota</taxon>
        <taxon>Fungi</taxon>
        <taxon>Dikarya</taxon>
        <taxon>Ascomycota</taxon>
        <taxon>Pezizomycotina</taxon>
        <taxon>Orbiliomycetes</taxon>
        <taxon>Orbiliales</taxon>
        <taxon>Orbiliaceae</taxon>
        <taxon>Drechslerella</taxon>
    </lineage>
</organism>
<keyword evidence="3" id="KW-1185">Reference proteome</keyword>
<evidence type="ECO:0000313" key="3">
    <source>
        <dbReference type="Proteomes" id="UP001221413"/>
    </source>
</evidence>
<evidence type="ECO:0000256" key="1">
    <source>
        <dbReference type="SAM" id="MobiDB-lite"/>
    </source>
</evidence>
<protein>
    <submittedName>
        <fullName evidence="2">Uncharacterized protein</fullName>
    </submittedName>
</protein>
<feature type="compositionally biased region" description="Basic and acidic residues" evidence="1">
    <location>
        <begin position="7"/>
        <end position="16"/>
    </location>
</feature>
<evidence type="ECO:0000313" key="2">
    <source>
        <dbReference type="EMBL" id="KAJ6259880.1"/>
    </source>
</evidence>
<gene>
    <name evidence="2" type="ORF">Dda_5524</name>
</gene>
<dbReference type="Proteomes" id="UP001221413">
    <property type="component" value="Unassembled WGS sequence"/>
</dbReference>